<dbReference type="EMBL" id="LAZR01034577">
    <property type="protein sequence ID" value="KKL44916.1"/>
    <property type="molecule type" value="Genomic_DNA"/>
</dbReference>
<proteinExistence type="predicted"/>
<comment type="caution">
    <text evidence="1">The sequence shown here is derived from an EMBL/GenBank/DDBJ whole genome shotgun (WGS) entry which is preliminary data.</text>
</comment>
<evidence type="ECO:0000313" key="1">
    <source>
        <dbReference type="EMBL" id="KKL44916.1"/>
    </source>
</evidence>
<name>A0A0F9CTY8_9ZZZZ</name>
<organism evidence="1">
    <name type="scientific">marine sediment metagenome</name>
    <dbReference type="NCBI Taxonomy" id="412755"/>
    <lineage>
        <taxon>unclassified sequences</taxon>
        <taxon>metagenomes</taxon>
        <taxon>ecological metagenomes</taxon>
    </lineage>
</organism>
<sequence>MGRGVAFTPSEDDFISTNAENKTARELLDLHEELQADMLWPERTVKSLARRVERLRDNGKVGKRDDDTRRKAYYARVNKTIRGE</sequence>
<reference evidence="1" key="1">
    <citation type="journal article" date="2015" name="Nature">
        <title>Complex archaea that bridge the gap between prokaryotes and eukaryotes.</title>
        <authorList>
            <person name="Spang A."/>
            <person name="Saw J.H."/>
            <person name="Jorgensen S.L."/>
            <person name="Zaremba-Niedzwiedzka K."/>
            <person name="Martijn J."/>
            <person name="Lind A.E."/>
            <person name="van Eijk R."/>
            <person name="Schleper C."/>
            <person name="Guy L."/>
            <person name="Ettema T.J."/>
        </authorList>
    </citation>
    <scope>NUCLEOTIDE SEQUENCE</scope>
</reference>
<gene>
    <name evidence="1" type="ORF">LCGC14_2360890</name>
</gene>
<dbReference type="AlphaFoldDB" id="A0A0F9CTY8"/>
<accession>A0A0F9CTY8</accession>
<protein>
    <submittedName>
        <fullName evidence="1">Uncharacterized protein</fullName>
    </submittedName>
</protein>